<feature type="domain" description="Fibronectin type III-like" evidence="4">
    <location>
        <begin position="646"/>
        <end position="717"/>
    </location>
</feature>
<dbReference type="RefSeq" id="WP_004368445.1">
    <property type="nucleotide sequence ID" value="NZ_GL833118.1"/>
</dbReference>
<name>E7RPS9_9BACT</name>
<dbReference type="EMBL" id="AEPE02000004">
    <property type="protein sequence ID" value="EFZ37122.1"/>
    <property type="molecule type" value="Genomic_DNA"/>
</dbReference>
<dbReference type="HOGENOM" id="CLU_004542_4_1_10"/>
<dbReference type="PRINTS" id="PR00133">
    <property type="entry name" value="GLHYDRLASE3"/>
</dbReference>
<organism evidence="5 6">
    <name type="scientific">Hoylesella oralis ATCC 33269</name>
    <dbReference type="NCBI Taxonomy" id="873533"/>
    <lineage>
        <taxon>Bacteria</taxon>
        <taxon>Pseudomonadati</taxon>
        <taxon>Bacteroidota</taxon>
        <taxon>Bacteroidia</taxon>
        <taxon>Bacteroidales</taxon>
        <taxon>Prevotellaceae</taxon>
        <taxon>Hoylesella</taxon>
    </lineage>
</organism>
<dbReference type="Pfam" id="PF01915">
    <property type="entry name" value="Glyco_hydro_3_C"/>
    <property type="match status" value="1"/>
</dbReference>
<dbReference type="SMART" id="SM01217">
    <property type="entry name" value="Fn3_like"/>
    <property type="match status" value="1"/>
</dbReference>
<dbReference type="Gene3D" id="3.40.50.1700">
    <property type="entry name" value="Glycoside hydrolase family 3 C-terminal domain"/>
    <property type="match status" value="1"/>
</dbReference>
<feature type="signal peptide" evidence="3">
    <location>
        <begin position="1"/>
        <end position="19"/>
    </location>
</feature>
<dbReference type="InterPro" id="IPR017853">
    <property type="entry name" value="GH"/>
</dbReference>
<dbReference type="AlphaFoldDB" id="E7RPS9"/>
<keyword evidence="5" id="KW-0326">Glycosidase</keyword>
<evidence type="ECO:0000256" key="2">
    <source>
        <dbReference type="ARBA" id="ARBA00022801"/>
    </source>
</evidence>
<evidence type="ECO:0000256" key="1">
    <source>
        <dbReference type="ARBA" id="ARBA00005336"/>
    </source>
</evidence>
<dbReference type="PANTHER" id="PTHR42715:SF10">
    <property type="entry name" value="BETA-GLUCOSIDASE"/>
    <property type="match status" value="1"/>
</dbReference>
<comment type="caution">
    <text evidence="5">The sequence shown here is derived from an EMBL/GenBank/DDBJ whole genome shotgun (WGS) entry which is preliminary data.</text>
</comment>
<dbReference type="STRING" id="28134.SAMN05444288_1694"/>
<dbReference type="Gene3D" id="2.60.40.10">
    <property type="entry name" value="Immunoglobulins"/>
    <property type="match status" value="1"/>
</dbReference>
<gene>
    <name evidence="5" type="primary">bglB</name>
    <name evidence="5" type="ORF">HMPREF0663_11180</name>
</gene>
<proteinExistence type="inferred from homology"/>
<dbReference type="InterPro" id="IPR026891">
    <property type="entry name" value="Fn3-like"/>
</dbReference>
<dbReference type="InterPro" id="IPR036881">
    <property type="entry name" value="Glyco_hydro_3_C_sf"/>
</dbReference>
<reference evidence="5" key="1">
    <citation type="submission" date="2011-01" db="EMBL/GenBank/DDBJ databases">
        <authorList>
            <person name="Muzny D."/>
            <person name="Qin X."/>
            <person name="Buhay C."/>
            <person name="Dugan-Rocha S."/>
            <person name="Ding Y."/>
            <person name="Chen G."/>
            <person name="Hawes A."/>
            <person name="Holder M."/>
            <person name="Jhangiani S."/>
            <person name="Johnson A."/>
            <person name="Khan Z."/>
            <person name="Li Z."/>
            <person name="Liu W."/>
            <person name="Liu X."/>
            <person name="Perez L."/>
            <person name="Shen H."/>
            <person name="Wang Q."/>
            <person name="Watt J."/>
            <person name="Xi L."/>
            <person name="Xin Y."/>
            <person name="Zhou J."/>
            <person name="Deng J."/>
            <person name="Jiang H."/>
            <person name="Liu Y."/>
            <person name="Qu J."/>
            <person name="Song X.-Z."/>
            <person name="Zhang L."/>
            <person name="Villasana D."/>
            <person name="Johnson A."/>
            <person name="Liu J."/>
            <person name="Liyanage D."/>
            <person name="Lorensuhewa L."/>
            <person name="Robinson T."/>
            <person name="Song A."/>
            <person name="Song B.-B."/>
            <person name="Dinh H."/>
            <person name="Thornton R."/>
            <person name="Coyle M."/>
            <person name="Francisco L."/>
            <person name="Jackson L."/>
            <person name="Javaid M."/>
            <person name="Korchina V."/>
            <person name="Kovar C."/>
            <person name="Mata R."/>
            <person name="Mathew T."/>
            <person name="Ngo R."/>
            <person name="Nguyen L."/>
            <person name="Nguyen N."/>
            <person name="Okwuonu G."/>
            <person name="Ongeri F."/>
            <person name="Pham C."/>
            <person name="Simmons D."/>
            <person name="Wilczek-Boney K."/>
            <person name="Hale W."/>
            <person name="Jakkamsetti A."/>
            <person name="Pham P."/>
            <person name="Ruth R."/>
            <person name="San Lucas F."/>
            <person name="Warren J."/>
            <person name="Zhang J."/>
            <person name="Zhao Z."/>
            <person name="Zhou C."/>
            <person name="Zhu D."/>
            <person name="Lee S."/>
            <person name="Bess C."/>
            <person name="Blankenburg K."/>
            <person name="Forbes L."/>
            <person name="Fu Q."/>
            <person name="Gubbala S."/>
            <person name="Hirani K."/>
            <person name="Jayaseelan J.C."/>
            <person name="Lara F."/>
            <person name="Munidasa M."/>
            <person name="Palculict T."/>
            <person name="Patil S."/>
            <person name="Pu L.-L."/>
            <person name="Saada N."/>
            <person name="Tang L."/>
            <person name="Weissenberger G."/>
            <person name="Zhu Y."/>
            <person name="Hemphill L."/>
            <person name="Shang Y."/>
            <person name="Youmans B."/>
            <person name="Ayvaz T."/>
            <person name="Ross M."/>
            <person name="Santibanez J."/>
            <person name="Aqrawi P."/>
            <person name="Gross S."/>
            <person name="Joshi V."/>
            <person name="Fowler G."/>
            <person name="Nazareth L."/>
            <person name="Reid J."/>
            <person name="Worley K."/>
            <person name="Petrosino J."/>
            <person name="Highlander S."/>
            <person name="Gibbs R."/>
        </authorList>
    </citation>
    <scope>NUCLEOTIDE SEQUENCE [LARGE SCALE GENOMIC DNA]</scope>
    <source>
        <strain evidence="5">ATCC 33269</strain>
    </source>
</reference>
<dbReference type="InterPro" id="IPR013783">
    <property type="entry name" value="Ig-like_fold"/>
</dbReference>
<dbReference type="SUPFAM" id="SSF51445">
    <property type="entry name" value="(Trans)glycosidases"/>
    <property type="match status" value="1"/>
</dbReference>
<protein>
    <submittedName>
        <fullName evidence="5">Glycosyl hydrolase family 3 N-terminal domain protein</fullName>
        <ecNumber evidence="5">3.2.1.21</ecNumber>
    </submittedName>
</protein>
<dbReference type="InterPro" id="IPR050288">
    <property type="entry name" value="Cellulose_deg_GH3"/>
</dbReference>
<dbReference type="GO" id="GO:0008422">
    <property type="term" value="F:beta-glucosidase activity"/>
    <property type="evidence" value="ECO:0007669"/>
    <property type="project" value="UniProtKB-EC"/>
</dbReference>
<evidence type="ECO:0000259" key="4">
    <source>
        <dbReference type="SMART" id="SM01217"/>
    </source>
</evidence>
<feature type="chain" id="PRO_5003224428" evidence="3">
    <location>
        <begin position="20"/>
        <end position="746"/>
    </location>
</feature>
<dbReference type="SUPFAM" id="SSF52279">
    <property type="entry name" value="Beta-D-glucan exohydrolase, C-terminal domain"/>
    <property type="match status" value="1"/>
</dbReference>
<keyword evidence="2 5" id="KW-0378">Hydrolase</keyword>
<keyword evidence="6" id="KW-1185">Reference proteome</keyword>
<evidence type="ECO:0000313" key="5">
    <source>
        <dbReference type="EMBL" id="EFZ37122.1"/>
    </source>
</evidence>
<dbReference type="InterPro" id="IPR002772">
    <property type="entry name" value="Glyco_hydro_3_C"/>
</dbReference>
<dbReference type="Pfam" id="PF14310">
    <property type="entry name" value="Fn3-like"/>
    <property type="match status" value="1"/>
</dbReference>
<dbReference type="eggNOG" id="COG1472">
    <property type="taxonomic scope" value="Bacteria"/>
</dbReference>
<evidence type="ECO:0000256" key="3">
    <source>
        <dbReference type="SAM" id="SignalP"/>
    </source>
</evidence>
<accession>E7RPS9</accession>
<keyword evidence="3" id="KW-0732">Signal</keyword>
<dbReference type="PANTHER" id="PTHR42715">
    <property type="entry name" value="BETA-GLUCOSIDASE"/>
    <property type="match status" value="1"/>
</dbReference>
<dbReference type="Gene3D" id="3.20.20.300">
    <property type="entry name" value="Glycoside hydrolase, family 3, N-terminal domain"/>
    <property type="match status" value="1"/>
</dbReference>
<evidence type="ECO:0000313" key="6">
    <source>
        <dbReference type="Proteomes" id="UP000005580"/>
    </source>
</evidence>
<dbReference type="InterPro" id="IPR001764">
    <property type="entry name" value="Glyco_hydro_3_N"/>
</dbReference>
<sequence>MNKLLLGAVFFMVSNVICAQQLRLNEKNVDQILKAMTLEEKAQLLVGVSQNLVNGAAGAVAGFPQFGIPSAILADGPAGLRIDWKRDGDRNSYYTTAFPVGSCLAASWDVDLARQVGAAMGNETKEFGCDVLLAPGMNIHRNPLCGRNFEYLSEDPVVSGKIAAAIVHGIQSSGVGASVKHFVVNSQEDARQSVNEIVSQRALREIYLKGFEIAIRESNPWTVMSSYNRLNGPFTQENYELLTTLLRDEWKYKGMVMTDWTDPRNTVAQVHAGNDLMEPGHKEQVQQIIDGVKNGKLSIEEVNRNARRILEFILKTPKYHGYKFNNKPNLKAHAALVRIGGAEGMVLLKNENGVLPLSSNVKTAALFGSASYYSMSCGLGSGTVNPDHVVNIVDGLADAGISCTKDLQELYAEMHRFEDARHAMERGDDYDWKPGRVQYSEFELGDNAIRSQANKADIAIFTLGREATEGSDRPVTGNNGFNLTDLEIRMLKNVCREFHALGKKVIVVINSGSVIQTANWKDEPDAILLAWQPGEECGYSVADVLTGKVNPSGKLPMTWVEDVKDHPSTKNFPMKDGCNLSESLHKEGIDVGYRYFNTAQKQVSYPFGYGLSYTSFSYSKPVVKKTKEGFRATLVVSNTGNRSGREVVQMYVSAPKGNLKKPANELKAFAKTKTLNPGEKQVLSFDVSNYGLASFDDALDQWISDKGIYVVKFGASVEDIRAEAKYNLKKAFVKKVNDILKPNKVL</sequence>
<dbReference type="InterPro" id="IPR036962">
    <property type="entry name" value="Glyco_hydro_3_N_sf"/>
</dbReference>
<dbReference type="EC" id="3.2.1.21" evidence="5"/>
<dbReference type="Proteomes" id="UP000005580">
    <property type="component" value="Unassembled WGS sequence"/>
</dbReference>
<comment type="similarity">
    <text evidence="1">Belongs to the glycosyl hydrolase 3 family.</text>
</comment>
<dbReference type="GO" id="GO:0005975">
    <property type="term" value="P:carbohydrate metabolic process"/>
    <property type="evidence" value="ECO:0007669"/>
    <property type="project" value="InterPro"/>
</dbReference>
<dbReference type="Pfam" id="PF00933">
    <property type="entry name" value="Glyco_hydro_3"/>
    <property type="match status" value="1"/>
</dbReference>